<name>A0A2H1WMJ9_SPOFR</name>
<feature type="region of interest" description="Disordered" evidence="1">
    <location>
        <begin position="1"/>
        <end position="27"/>
    </location>
</feature>
<protein>
    <submittedName>
        <fullName evidence="2">SFRICE_030459</fullName>
    </submittedName>
</protein>
<accession>A0A2H1WMJ9</accession>
<evidence type="ECO:0000313" key="2">
    <source>
        <dbReference type="EMBL" id="SOQ54196.1"/>
    </source>
</evidence>
<gene>
    <name evidence="2" type="ORF">SFRICE_030459</name>
</gene>
<dbReference type="EMBL" id="ODYU01009629">
    <property type="protein sequence ID" value="SOQ54196.1"/>
    <property type="molecule type" value="Genomic_DNA"/>
</dbReference>
<organism evidence="2">
    <name type="scientific">Spodoptera frugiperda</name>
    <name type="common">Fall armyworm</name>
    <dbReference type="NCBI Taxonomy" id="7108"/>
    <lineage>
        <taxon>Eukaryota</taxon>
        <taxon>Metazoa</taxon>
        <taxon>Ecdysozoa</taxon>
        <taxon>Arthropoda</taxon>
        <taxon>Hexapoda</taxon>
        <taxon>Insecta</taxon>
        <taxon>Pterygota</taxon>
        <taxon>Neoptera</taxon>
        <taxon>Endopterygota</taxon>
        <taxon>Lepidoptera</taxon>
        <taxon>Glossata</taxon>
        <taxon>Ditrysia</taxon>
        <taxon>Noctuoidea</taxon>
        <taxon>Noctuidae</taxon>
        <taxon>Amphipyrinae</taxon>
        <taxon>Spodoptera</taxon>
    </lineage>
</organism>
<evidence type="ECO:0000256" key="1">
    <source>
        <dbReference type="SAM" id="MobiDB-lite"/>
    </source>
</evidence>
<reference evidence="2" key="1">
    <citation type="submission" date="2016-07" db="EMBL/GenBank/DDBJ databases">
        <authorList>
            <person name="Bretaudeau A."/>
        </authorList>
    </citation>
    <scope>NUCLEOTIDE SEQUENCE</scope>
    <source>
        <strain evidence="2">Rice</strain>
        <tissue evidence="2">Whole body</tissue>
    </source>
</reference>
<sequence length="194" mass="21495">MGKVKQYDSGENPRLGQTRQSPRRVSRNAAHEYEPLAWLETSRVPPCKWPLLTKDFFSLGESLRINHHACSMRFGDFKLIIRSYKPRFPHNVFLHHMKNRTSFIKSVSGVCAGAGRGREDAASRGEVIPQVRPATPPPCLLLISGHRGGTFELALFVLADNTPPPPPGLAALAAGHDARAARRPCVLLLFAHFN</sequence>
<dbReference type="AlphaFoldDB" id="A0A2H1WMJ9"/>
<proteinExistence type="predicted"/>